<protein>
    <recommendedName>
        <fullName evidence="4">Transmembrane protein</fullName>
    </recommendedName>
</protein>
<accession>A0A4Y7KZL3</accession>
<dbReference type="EMBL" id="CM010723">
    <property type="protein sequence ID" value="RZC78734.1"/>
    <property type="molecule type" value="Genomic_DNA"/>
</dbReference>
<dbReference type="Gramene" id="RZC78734">
    <property type="protein sequence ID" value="RZC78734"/>
    <property type="gene ID" value="C5167_002930"/>
</dbReference>
<reference evidence="2 3" key="1">
    <citation type="journal article" date="2018" name="Science">
        <title>The opium poppy genome and morphinan production.</title>
        <authorList>
            <person name="Guo L."/>
            <person name="Winzer T."/>
            <person name="Yang X."/>
            <person name="Li Y."/>
            <person name="Ning Z."/>
            <person name="He Z."/>
            <person name="Teodor R."/>
            <person name="Lu Y."/>
            <person name="Bowser T.A."/>
            <person name="Graham I.A."/>
            <person name="Ye K."/>
        </authorList>
    </citation>
    <scope>NUCLEOTIDE SEQUENCE [LARGE SCALE GENOMIC DNA]</scope>
    <source>
        <strain evidence="3">cv. HN1</strain>
        <tissue evidence="2">Leaves</tissue>
    </source>
</reference>
<feature type="transmembrane region" description="Helical" evidence="1">
    <location>
        <begin position="39"/>
        <end position="63"/>
    </location>
</feature>
<keyword evidence="1" id="KW-0812">Transmembrane</keyword>
<sequence>MEVVVELFVKVEWKQNWRWVISGVVRGRSYVLVEMEVEFTWVMIAVEVVLLGMMLHGAVLGIVGGISDEFEKMDWLYLLGI</sequence>
<name>A0A4Y7KZL3_PAPSO</name>
<keyword evidence="1" id="KW-0472">Membrane</keyword>
<evidence type="ECO:0000313" key="3">
    <source>
        <dbReference type="Proteomes" id="UP000316621"/>
    </source>
</evidence>
<keyword evidence="3" id="KW-1185">Reference proteome</keyword>
<evidence type="ECO:0008006" key="4">
    <source>
        <dbReference type="Google" id="ProtNLM"/>
    </source>
</evidence>
<dbReference type="AlphaFoldDB" id="A0A4Y7KZL3"/>
<dbReference type="Proteomes" id="UP000316621">
    <property type="component" value="Chromosome 9"/>
</dbReference>
<keyword evidence="1" id="KW-1133">Transmembrane helix</keyword>
<organism evidence="2 3">
    <name type="scientific">Papaver somniferum</name>
    <name type="common">Opium poppy</name>
    <dbReference type="NCBI Taxonomy" id="3469"/>
    <lineage>
        <taxon>Eukaryota</taxon>
        <taxon>Viridiplantae</taxon>
        <taxon>Streptophyta</taxon>
        <taxon>Embryophyta</taxon>
        <taxon>Tracheophyta</taxon>
        <taxon>Spermatophyta</taxon>
        <taxon>Magnoliopsida</taxon>
        <taxon>Ranunculales</taxon>
        <taxon>Papaveraceae</taxon>
        <taxon>Papaveroideae</taxon>
        <taxon>Papaver</taxon>
    </lineage>
</organism>
<evidence type="ECO:0000313" key="2">
    <source>
        <dbReference type="EMBL" id="RZC78734.1"/>
    </source>
</evidence>
<feature type="non-terminal residue" evidence="2">
    <location>
        <position position="81"/>
    </location>
</feature>
<proteinExistence type="predicted"/>
<gene>
    <name evidence="2" type="ORF">C5167_002930</name>
</gene>
<evidence type="ECO:0000256" key="1">
    <source>
        <dbReference type="SAM" id="Phobius"/>
    </source>
</evidence>